<evidence type="ECO:0000313" key="2">
    <source>
        <dbReference type="EMBL" id="GBD08706.1"/>
    </source>
</evidence>
<organism evidence="2 3">
    <name type="scientific">Candidatus Thermoflexus japonica</name>
    <dbReference type="NCBI Taxonomy" id="2035417"/>
    <lineage>
        <taxon>Bacteria</taxon>
        <taxon>Bacillati</taxon>
        <taxon>Chloroflexota</taxon>
        <taxon>Thermoflexia</taxon>
        <taxon>Thermoflexales</taxon>
        <taxon>Thermoflexaceae</taxon>
        <taxon>Thermoflexus</taxon>
    </lineage>
</organism>
<accession>A0A2H5Y5I8</accession>
<dbReference type="AlphaFoldDB" id="A0A2H5Y5I8"/>
<gene>
    <name evidence="2" type="ORF">HRbin22_00947</name>
</gene>
<protein>
    <recommendedName>
        <fullName evidence="4">DUF4179 domain-containing protein</fullName>
    </recommendedName>
</protein>
<evidence type="ECO:0008006" key="4">
    <source>
        <dbReference type="Google" id="ProtNLM"/>
    </source>
</evidence>
<evidence type="ECO:0000256" key="1">
    <source>
        <dbReference type="SAM" id="Phobius"/>
    </source>
</evidence>
<feature type="transmembrane region" description="Helical" evidence="1">
    <location>
        <begin position="49"/>
        <end position="72"/>
    </location>
</feature>
<keyword evidence="1" id="KW-0472">Membrane</keyword>
<name>A0A2H5Y5I8_9CHLR</name>
<reference evidence="3" key="1">
    <citation type="submission" date="2017-09" db="EMBL/GenBank/DDBJ databases">
        <title>Metaegenomics of thermophilic ammonia-oxidizing enrichment culture.</title>
        <authorList>
            <person name="Kato S."/>
            <person name="Suzuki K."/>
        </authorList>
    </citation>
    <scope>NUCLEOTIDE SEQUENCE [LARGE SCALE GENOMIC DNA]</scope>
</reference>
<keyword evidence="1" id="KW-1133">Transmembrane helix</keyword>
<evidence type="ECO:0000313" key="3">
    <source>
        <dbReference type="Proteomes" id="UP000236642"/>
    </source>
</evidence>
<dbReference type="Proteomes" id="UP000236642">
    <property type="component" value="Unassembled WGS sequence"/>
</dbReference>
<dbReference type="EMBL" id="BEHY01000016">
    <property type="protein sequence ID" value="GBD08706.1"/>
    <property type="molecule type" value="Genomic_DNA"/>
</dbReference>
<sequence>MDERELRRMLEELAEEGFPEPVGLWPRLRTRIEASSHATAVGQWIRRPLAWGLALLMLAIGIGTGAYAGGLWRAFLLAREPMGSSLATPLGLQQERDGYRITLEWAYADWNSIRIGYRIQGPSEPQQRVEIPAIRLQDEAGRLFSPEVQEGLVGASEQLGFALPPGEQAFVTAFDTWGHEPLPDPLRLQLTFQLQTALDPQPGGNPSGFRQAIGPFVFSFTIPVRPGYVLRGPRSAMANGVTVTLERLVAAPSGVKARLCAAPLDPQRSWSMIPVLRPDPHTAFPGGVRREGEACFRAFFPVGVTDLRLSEGSLQVMELIGWDPSGRTEPLRLPGPWRIALAPEP</sequence>
<keyword evidence="1" id="KW-0812">Transmembrane</keyword>
<comment type="caution">
    <text evidence="2">The sequence shown here is derived from an EMBL/GenBank/DDBJ whole genome shotgun (WGS) entry which is preliminary data.</text>
</comment>
<proteinExistence type="predicted"/>